<protein>
    <submittedName>
        <fullName evidence="1">Uncharacterized protein</fullName>
    </submittedName>
</protein>
<evidence type="ECO:0000313" key="1">
    <source>
        <dbReference type="EMBL" id="KAL1373503.1"/>
    </source>
</evidence>
<organism evidence="1 2">
    <name type="scientific">Culex pipiens pipiens</name>
    <name type="common">Northern house mosquito</name>
    <dbReference type="NCBI Taxonomy" id="38569"/>
    <lineage>
        <taxon>Eukaryota</taxon>
        <taxon>Metazoa</taxon>
        <taxon>Ecdysozoa</taxon>
        <taxon>Arthropoda</taxon>
        <taxon>Hexapoda</taxon>
        <taxon>Insecta</taxon>
        <taxon>Pterygota</taxon>
        <taxon>Neoptera</taxon>
        <taxon>Endopterygota</taxon>
        <taxon>Diptera</taxon>
        <taxon>Nematocera</taxon>
        <taxon>Culicoidea</taxon>
        <taxon>Culicidae</taxon>
        <taxon>Culicinae</taxon>
        <taxon>Culicini</taxon>
        <taxon>Culex</taxon>
        <taxon>Culex</taxon>
    </lineage>
</organism>
<dbReference type="EMBL" id="JBEHCU010014307">
    <property type="protein sequence ID" value="KAL1373503.1"/>
    <property type="molecule type" value="Genomic_DNA"/>
</dbReference>
<evidence type="ECO:0000313" key="2">
    <source>
        <dbReference type="Proteomes" id="UP001562425"/>
    </source>
</evidence>
<feature type="non-terminal residue" evidence="1">
    <location>
        <position position="1"/>
    </location>
</feature>
<comment type="caution">
    <text evidence="1">The sequence shown here is derived from an EMBL/GenBank/DDBJ whole genome shotgun (WGS) entry which is preliminary data.</text>
</comment>
<sequence length="25" mass="2822">AAVSHRCAISISNFRGVYRQVWFGP</sequence>
<reference evidence="1 2" key="1">
    <citation type="submission" date="2024-05" db="EMBL/GenBank/DDBJ databases">
        <title>Culex pipiens pipiens assembly and annotation.</title>
        <authorList>
            <person name="Alout H."/>
            <person name="Durand T."/>
        </authorList>
    </citation>
    <scope>NUCLEOTIDE SEQUENCE [LARGE SCALE GENOMIC DNA]</scope>
    <source>
        <strain evidence="1">HA-2024</strain>
        <tissue evidence="1">Whole body</tissue>
    </source>
</reference>
<dbReference type="Proteomes" id="UP001562425">
    <property type="component" value="Unassembled WGS sequence"/>
</dbReference>
<gene>
    <name evidence="1" type="ORF">pipiens_018622</name>
</gene>
<accession>A0ABD1CAW3</accession>
<keyword evidence="2" id="KW-1185">Reference proteome</keyword>
<proteinExistence type="predicted"/>
<dbReference type="AlphaFoldDB" id="A0ABD1CAW3"/>
<name>A0ABD1CAW3_CULPP</name>